<organism evidence="2 3">
    <name type="scientific">Candidula unifasciata</name>
    <dbReference type="NCBI Taxonomy" id="100452"/>
    <lineage>
        <taxon>Eukaryota</taxon>
        <taxon>Metazoa</taxon>
        <taxon>Spiralia</taxon>
        <taxon>Lophotrochozoa</taxon>
        <taxon>Mollusca</taxon>
        <taxon>Gastropoda</taxon>
        <taxon>Heterobranchia</taxon>
        <taxon>Euthyneura</taxon>
        <taxon>Panpulmonata</taxon>
        <taxon>Eupulmonata</taxon>
        <taxon>Stylommatophora</taxon>
        <taxon>Helicina</taxon>
        <taxon>Helicoidea</taxon>
        <taxon>Geomitridae</taxon>
        <taxon>Candidula</taxon>
    </lineage>
</organism>
<dbReference type="OrthoDB" id="6158437at2759"/>
<evidence type="ECO:0000256" key="1">
    <source>
        <dbReference type="SAM" id="SignalP"/>
    </source>
</evidence>
<proteinExistence type="predicted"/>
<evidence type="ECO:0000313" key="2">
    <source>
        <dbReference type="EMBL" id="CAG5131627.1"/>
    </source>
</evidence>
<sequence length="102" mass="11495">MIHRQVNVALVVTLVCQWFRTATAHGRLWEPPSRSSMWRRGWDTPANYNDMQLFCGGFDATLSSRSAPENTRMSTRPKSALTFTFCSWQTVLAPGTTQVEAA</sequence>
<dbReference type="EMBL" id="CAJHNH020004779">
    <property type="protein sequence ID" value="CAG5131627.1"/>
    <property type="molecule type" value="Genomic_DNA"/>
</dbReference>
<accession>A0A8S3ZQ38</accession>
<feature type="chain" id="PRO_5035818716" description="Secreted protein" evidence="1">
    <location>
        <begin position="25"/>
        <end position="102"/>
    </location>
</feature>
<evidence type="ECO:0000313" key="3">
    <source>
        <dbReference type="Proteomes" id="UP000678393"/>
    </source>
</evidence>
<feature type="signal peptide" evidence="1">
    <location>
        <begin position="1"/>
        <end position="24"/>
    </location>
</feature>
<gene>
    <name evidence="2" type="ORF">CUNI_LOCUS17185</name>
</gene>
<keyword evidence="3" id="KW-1185">Reference proteome</keyword>
<protein>
    <recommendedName>
        <fullName evidence="4">Secreted protein</fullName>
    </recommendedName>
</protein>
<comment type="caution">
    <text evidence="2">The sequence shown here is derived from an EMBL/GenBank/DDBJ whole genome shotgun (WGS) entry which is preliminary data.</text>
</comment>
<name>A0A8S3ZQ38_9EUPU</name>
<reference evidence="2" key="1">
    <citation type="submission" date="2021-04" db="EMBL/GenBank/DDBJ databases">
        <authorList>
            <consortium name="Molecular Ecology Group"/>
        </authorList>
    </citation>
    <scope>NUCLEOTIDE SEQUENCE</scope>
</reference>
<keyword evidence="1" id="KW-0732">Signal</keyword>
<evidence type="ECO:0008006" key="4">
    <source>
        <dbReference type="Google" id="ProtNLM"/>
    </source>
</evidence>
<dbReference type="Proteomes" id="UP000678393">
    <property type="component" value="Unassembled WGS sequence"/>
</dbReference>
<dbReference type="AlphaFoldDB" id="A0A8S3ZQ38"/>